<keyword evidence="3" id="KW-0012">Acyltransferase</keyword>
<dbReference type="GO" id="GO:0016747">
    <property type="term" value="F:acyltransferase activity, transferring groups other than amino-acyl groups"/>
    <property type="evidence" value="ECO:0000318"/>
    <property type="project" value="GO_Central"/>
</dbReference>
<reference evidence="5" key="1">
    <citation type="journal article" date="2011" name="Nature">
        <title>Genome sequence and analysis of the tuber crop potato.</title>
        <authorList>
            <consortium name="The Potato Genome Sequencing Consortium"/>
        </authorList>
    </citation>
    <scope>NUCLEOTIDE SEQUENCE [LARGE SCALE GENOMIC DNA]</scope>
    <source>
        <strain evidence="5">cv. DM1-3 516 R44</strain>
    </source>
</reference>
<dbReference type="InterPro" id="IPR050317">
    <property type="entry name" value="Plant_Fungal_Acyltransferase"/>
</dbReference>
<evidence type="ECO:0000256" key="1">
    <source>
        <dbReference type="ARBA" id="ARBA00009861"/>
    </source>
</evidence>
<comment type="similarity">
    <text evidence="1">Belongs to the plant acyltransferase family.</text>
</comment>
<protein>
    <submittedName>
        <fullName evidence="4">Anthranilate N-benzoyltransferase protein</fullName>
    </submittedName>
</protein>
<evidence type="ECO:0000313" key="5">
    <source>
        <dbReference type="Proteomes" id="UP000011115"/>
    </source>
</evidence>
<dbReference type="InterPro" id="IPR023213">
    <property type="entry name" value="CAT-like_dom_sf"/>
</dbReference>
<dbReference type="PANTHER" id="PTHR31642:SF204">
    <property type="entry name" value="AGMATINE COUMAROYLTRANSFERASE-2-LIKE"/>
    <property type="match status" value="1"/>
</dbReference>
<organism evidence="4 5">
    <name type="scientific">Solanum tuberosum</name>
    <name type="common">Potato</name>
    <dbReference type="NCBI Taxonomy" id="4113"/>
    <lineage>
        <taxon>Eukaryota</taxon>
        <taxon>Viridiplantae</taxon>
        <taxon>Streptophyta</taxon>
        <taxon>Embryophyta</taxon>
        <taxon>Tracheophyta</taxon>
        <taxon>Spermatophyta</taxon>
        <taxon>Magnoliopsida</taxon>
        <taxon>eudicotyledons</taxon>
        <taxon>Gunneridae</taxon>
        <taxon>Pentapetalae</taxon>
        <taxon>asterids</taxon>
        <taxon>lamiids</taxon>
        <taxon>Solanales</taxon>
        <taxon>Solanaceae</taxon>
        <taxon>Solanoideae</taxon>
        <taxon>Solaneae</taxon>
        <taxon>Solanum</taxon>
    </lineage>
</organism>
<reference evidence="4" key="2">
    <citation type="submission" date="2015-06" db="UniProtKB">
        <authorList>
            <consortium name="EnsemblPlants"/>
        </authorList>
    </citation>
    <scope>IDENTIFICATION</scope>
    <source>
        <strain evidence="4">DM1-3 516 R44</strain>
    </source>
</reference>
<gene>
    <name evidence="4" type="primary">LOC102594495</name>
</gene>
<dbReference type="FunFam" id="3.30.559.10:FF:000008">
    <property type="entry name" value="Tryptamine hydroxycinnamoyl transferase"/>
    <property type="match status" value="1"/>
</dbReference>
<dbReference type="OrthoDB" id="671439at2759"/>
<dbReference type="InParanoid" id="M1BM01"/>
<accession>M1BM01</accession>
<dbReference type="HOGENOM" id="CLU_014546_6_0_1"/>
<dbReference type="PaxDb" id="4113-PGSC0003DMT400048130"/>
<dbReference type="EnsemblPlants" id="PGSC0003DMT400048130">
    <property type="protein sequence ID" value="PGSC0003DMT400048130"/>
    <property type="gene ID" value="PGSC0003DMG400018700"/>
</dbReference>
<dbReference type="eggNOG" id="ENOG502QTU2">
    <property type="taxonomic scope" value="Eukaryota"/>
</dbReference>
<dbReference type="ExpressionAtlas" id="M1BM01">
    <property type="expression patterns" value="baseline"/>
</dbReference>
<sequence length="569" mass="64821">MNVKIESSKIIKPLYEGIPPSTTTHIPFNVFDNVTFDTLMALIYAYRPPTPPTSTIETGLRKTLSIYREWAGRIGEDEHGNRGVFLNDEGVRFIEASIDASLDEVLPLKPSPSMLSLHPSLKDVVELIQVQVTRFTCGSVVVGFTGHHMIADGHAASNFFVAWGQACRGMEIAPLPMNDRAIFHPRDPPLIEYNHVGAEFVSKLVNKELVKVNNDENKEKNIIVHKVHFTLEFLGKLKAHASFMNGKAKTYSTFESLIAHLWRVITKSRDLNMLQNTQIRISVDGRRRVIPRVSDEFFGNIVLWAFPTSKVKDLLDEPLHYATKIIHDAITKVDDKYFKSFIDFANDEKVMTRQDLIPSANMKEDSLSPNLEVDSWLSTFESLIAHLWRAITKSRDLNASQNTQIRISVDGRRRVIPRVSDEFFGNIVLWAFPTSKVKDLLDEPLHYATKIIHDAITKVDDKYFKSFIDFANDEKVMTRQDLIPSANMKEDSLSPNLEVDSWLRFPFYDLDFGTGCPFVFMPSYYPIEGMMFLVPSFIGDGSIDAFIPLYEHNLTNFKKICYSLDLKAK</sequence>
<dbReference type="AlphaFoldDB" id="M1BM01"/>
<keyword evidence="5" id="KW-1185">Reference proteome</keyword>
<evidence type="ECO:0000313" key="4">
    <source>
        <dbReference type="EnsemblPlants" id="PGSC0003DMT400048130"/>
    </source>
</evidence>
<proteinExistence type="inferred from homology"/>
<keyword evidence="2" id="KW-0808">Transferase</keyword>
<dbReference type="Proteomes" id="UP000011115">
    <property type="component" value="Unassembled WGS sequence"/>
</dbReference>
<dbReference type="PANTHER" id="PTHR31642">
    <property type="entry name" value="TRICHOTHECENE 3-O-ACETYLTRANSFERASE"/>
    <property type="match status" value="1"/>
</dbReference>
<evidence type="ECO:0000256" key="3">
    <source>
        <dbReference type="ARBA" id="ARBA00023315"/>
    </source>
</evidence>
<dbReference type="Pfam" id="PF02458">
    <property type="entry name" value="Transferase"/>
    <property type="match status" value="1"/>
</dbReference>
<name>M1BM01_SOLTU</name>
<dbReference type="Gene3D" id="3.30.559.10">
    <property type="entry name" value="Chloramphenicol acetyltransferase-like domain"/>
    <property type="match status" value="3"/>
</dbReference>
<evidence type="ECO:0000256" key="2">
    <source>
        <dbReference type="ARBA" id="ARBA00022679"/>
    </source>
</evidence>
<dbReference type="Gramene" id="PGSC0003DMT400048130">
    <property type="protein sequence ID" value="PGSC0003DMT400048130"/>
    <property type="gene ID" value="PGSC0003DMG400018700"/>
</dbReference>